<feature type="chain" id="PRO_5031220063" evidence="1">
    <location>
        <begin position="25"/>
        <end position="156"/>
    </location>
</feature>
<dbReference type="EnsemblPlants" id="AUR62044268-RA">
    <property type="protein sequence ID" value="AUR62044268-RA:cds"/>
    <property type="gene ID" value="AUR62044268"/>
</dbReference>
<evidence type="ECO:0000256" key="1">
    <source>
        <dbReference type="SAM" id="SignalP"/>
    </source>
</evidence>
<dbReference type="PANTHER" id="PTHR31676">
    <property type="entry name" value="T31J12.3 PROTEIN-RELATED"/>
    <property type="match status" value="1"/>
</dbReference>
<reference evidence="2" key="1">
    <citation type="journal article" date="2017" name="Nature">
        <title>The genome of Chenopodium quinoa.</title>
        <authorList>
            <person name="Jarvis D.E."/>
            <person name="Ho Y.S."/>
            <person name="Lightfoot D.J."/>
            <person name="Schmoeckel S.M."/>
            <person name="Li B."/>
            <person name="Borm T.J.A."/>
            <person name="Ohyanagi H."/>
            <person name="Mineta K."/>
            <person name="Michell C.T."/>
            <person name="Saber N."/>
            <person name="Kharbatia N.M."/>
            <person name="Rupper R.R."/>
            <person name="Sharp A.R."/>
            <person name="Dally N."/>
            <person name="Boughton B.A."/>
            <person name="Woo Y.H."/>
            <person name="Gao G."/>
            <person name="Schijlen E.G.W.M."/>
            <person name="Guo X."/>
            <person name="Momin A.A."/>
            <person name="Negrao S."/>
            <person name="Al-Babili S."/>
            <person name="Gehring C."/>
            <person name="Roessner U."/>
            <person name="Jung C."/>
            <person name="Murphy K."/>
            <person name="Arold S.T."/>
            <person name="Gojobori T."/>
            <person name="van der Linden C.G."/>
            <person name="van Loo E.N."/>
            <person name="Jellen E.N."/>
            <person name="Maughan P.J."/>
            <person name="Tester M."/>
        </authorList>
    </citation>
    <scope>NUCLEOTIDE SEQUENCE [LARGE SCALE GENOMIC DNA]</scope>
    <source>
        <strain evidence="2">cv. PI 614886</strain>
    </source>
</reference>
<protein>
    <submittedName>
        <fullName evidence="2">Uncharacterized protein</fullName>
    </submittedName>
</protein>
<accession>A0A803NDS1</accession>
<dbReference type="Gene3D" id="2.30.240.10">
    <property type="entry name" value="At5g01610-like"/>
    <property type="match status" value="1"/>
</dbReference>
<name>A0A803NDS1_CHEQI</name>
<dbReference type="InterPro" id="IPR007493">
    <property type="entry name" value="DUF538"/>
</dbReference>
<keyword evidence="3" id="KW-1185">Reference proteome</keyword>
<dbReference type="SUPFAM" id="SSF141562">
    <property type="entry name" value="At5g01610-like"/>
    <property type="match status" value="1"/>
</dbReference>
<dbReference type="PANTHER" id="PTHR31676:SF156">
    <property type="entry name" value="F22D16.19 PROTEIN"/>
    <property type="match status" value="1"/>
</dbReference>
<keyword evidence="1" id="KW-0732">Signal</keyword>
<feature type="signal peptide" evidence="1">
    <location>
        <begin position="1"/>
        <end position="24"/>
    </location>
</feature>
<dbReference type="AlphaFoldDB" id="A0A803NDS1"/>
<evidence type="ECO:0000313" key="2">
    <source>
        <dbReference type="EnsemblPlants" id="AUR62044268-RA:cds"/>
    </source>
</evidence>
<dbReference type="SMR" id="A0A803NDS1"/>
<dbReference type="InterPro" id="IPR036758">
    <property type="entry name" value="At5g01610-like"/>
</dbReference>
<sequence length="156" mass="17140">MSSSTTTTPLLLLFLISLSVVATAKPTAYEVLESYDFPVGLLPNGVTGYELNPETGEFKAYLPQTCKFTIEGYDLEYKSTITGVISKDRLTHLKGISVKVLLLWLSIVEVDKKNGELQFSVGIASANFPSKVSRSRRLADVGLIVMMLILLFCRVS</sequence>
<dbReference type="Pfam" id="PF04398">
    <property type="entry name" value="DUF538"/>
    <property type="match status" value="1"/>
</dbReference>
<proteinExistence type="predicted"/>
<reference evidence="2" key="2">
    <citation type="submission" date="2021-03" db="UniProtKB">
        <authorList>
            <consortium name="EnsemblPlants"/>
        </authorList>
    </citation>
    <scope>IDENTIFICATION</scope>
</reference>
<dbReference type="Gramene" id="AUR62044268-RA">
    <property type="protein sequence ID" value="AUR62044268-RA:cds"/>
    <property type="gene ID" value="AUR62044268"/>
</dbReference>
<evidence type="ECO:0000313" key="3">
    <source>
        <dbReference type="Proteomes" id="UP000596660"/>
    </source>
</evidence>
<organism evidence="2 3">
    <name type="scientific">Chenopodium quinoa</name>
    <name type="common">Quinoa</name>
    <dbReference type="NCBI Taxonomy" id="63459"/>
    <lineage>
        <taxon>Eukaryota</taxon>
        <taxon>Viridiplantae</taxon>
        <taxon>Streptophyta</taxon>
        <taxon>Embryophyta</taxon>
        <taxon>Tracheophyta</taxon>
        <taxon>Spermatophyta</taxon>
        <taxon>Magnoliopsida</taxon>
        <taxon>eudicotyledons</taxon>
        <taxon>Gunneridae</taxon>
        <taxon>Pentapetalae</taxon>
        <taxon>Caryophyllales</taxon>
        <taxon>Chenopodiaceae</taxon>
        <taxon>Chenopodioideae</taxon>
        <taxon>Atripliceae</taxon>
        <taxon>Chenopodium</taxon>
    </lineage>
</organism>
<dbReference type="OMA" id="IYFSIRI"/>
<dbReference type="Proteomes" id="UP000596660">
    <property type="component" value="Unplaced"/>
</dbReference>